<reference evidence="1 2" key="1">
    <citation type="submission" date="2018-10" db="EMBL/GenBank/DDBJ databases">
        <title>Genomic Encyclopedia of Archaeal and Bacterial Type Strains, Phase II (KMG-II): from individual species to whole genera.</title>
        <authorList>
            <person name="Goeker M."/>
        </authorList>
    </citation>
    <scope>NUCLEOTIDE SEQUENCE [LARGE SCALE GENOMIC DNA]</scope>
    <source>
        <strain evidence="1 2">DSM 29466</strain>
    </source>
</reference>
<dbReference type="RefSeq" id="WP_121021811.1">
    <property type="nucleotide sequence ID" value="NZ_RCCE01000001.1"/>
</dbReference>
<comment type="caution">
    <text evidence="1">The sequence shown here is derived from an EMBL/GenBank/DDBJ whole genome shotgun (WGS) entry which is preliminary data.</text>
</comment>
<evidence type="ECO:0008006" key="3">
    <source>
        <dbReference type="Google" id="ProtNLM"/>
    </source>
</evidence>
<evidence type="ECO:0000313" key="2">
    <source>
        <dbReference type="Proteomes" id="UP000269157"/>
    </source>
</evidence>
<proteinExistence type="predicted"/>
<dbReference type="Proteomes" id="UP000269157">
    <property type="component" value="Unassembled WGS sequence"/>
</dbReference>
<dbReference type="AlphaFoldDB" id="A0A497X5I0"/>
<protein>
    <recommendedName>
        <fullName evidence="3">Dihydroorotate dehydrogenase</fullName>
    </recommendedName>
</protein>
<accession>A0A497X5I0</accession>
<dbReference type="OrthoDB" id="7863719at2"/>
<evidence type="ECO:0000313" key="1">
    <source>
        <dbReference type="EMBL" id="RLJ60548.1"/>
    </source>
</evidence>
<organism evidence="1 2">
    <name type="scientific">Litoreibacter meonggei</name>
    <dbReference type="NCBI Taxonomy" id="1049199"/>
    <lineage>
        <taxon>Bacteria</taxon>
        <taxon>Pseudomonadati</taxon>
        <taxon>Pseudomonadota</taxon>
        <taxon>Alphaproteobacteria</taxon>
        <taxon>Rhodobacterales</taxon>
        <taxon>Roseobacteraceae</taxon>
        <taxon>Litoreibacter</taxon>
    </lineage>
</organism>
<gene>
    <name evidence="1" type="ORF">BCF46_0751</name>
</gene>
<name>A0A497X5I0_9RHOB</name>
<sequence>MTDKLNMTPDTGAELDALFAQARDEAPMPSASLLARVAEDAKQTQEGFGRKAGIARTPRISWWAQFFDDIGGLPAMGGLVASACTGIYLGFVNPDFATSWGSTDTEITVEAEGVMSHALLGDLYWIEEG</sequence>
<dbReference type="EMBL" id="RCCE01000001">
    <property type="protein sequence ID" value="RLJ60548.1"/>
    <property type="molecule type" value="Genomic_DNA"/>
</dbReference>
<keyword evidence="2" id="KW-1185">Reference proteome</keyword>